<comment type="subcellular location">
    <subcellularLocation>
        <location evidence="1">Membrane</location>
        <topology evidence="1">Multi-pass membrane protein</topology>
    </subcellularLocation>
</comment>
<evidence type="ECO:0000256" key="1">
    <source>
        <dbReference type="ARBA" id="ARBA00004141"/>
    </source>
</evidence>
<sequence length="84" mass="9309">MLVESLGLVAGAMTTCCVIPQLIRVFKIKSAYEISLLFTTLLLLGMLCWLVYGIYLNLTPVIVWNAIGAVLVTLLLFSKLKYGR</sequence>
<comment type="caution">
    <text evidence="6">The sequence shown here is derived from an EMBL/GenBank/DDBJ whole genome shotgun (WGS) entry which is preliminary data.</text>
</comment>
<keyword evidence="3 5" id="KW-1133">Transmembrane helix</keyword>
<evidence type="ECO:0000256" key="2">
    <source>
        <dbReference type="ARBA" id="ARBA00022692"/>
    </source>
</evidence>
<dbReference type="Pfam" id="PF04193">
    <property type="entry name" value="PQ-loop"/>
    <property type="match status" value="1"/>
</dbReference>
<feature type="transmembrane region" description="Helical" evidence="5">
    <location>
        <begin position="35"/>
        <end position="55"/>
    </location>
</feature>
<keyword evidence="4 5" id="KW-0472">Membrane</keyword>
<feature type="transmembrane region" description="Helical" evidence="5">
    <location>
        <begin position="6"/>
        <end position="23"/>
    </location>
</feature>
<evidence type="ECO:0000313" key="6">
    <source>
        <dbReference type="EMBL" id="GAI89236.1"/>
    </source>
</evidence>
<organism evidence="6">
    <name type="scientific">marine sediment metagenome</name>
    <dbReference type="NCBI Taxonomy" id="412755"/>
    <lineage>
        <taxon>unclassified sequences</taxon>
        <taxon>metagenomes</taxon>
        <taxon>ecological metagenomes</taxon>
    </lineage>
</organism>
<reference evidence="6" key="1">
    <citation type="journal article" date="2014" name="Front. Microbiol.">
        <title>High frequency of phylogenetically diverse reductive dehalogenase-homologous genes in deep subseafloor sedimentary metagenomes.</title>
        <authorList>
            <person name="Kawai M."/>
            <person name="Futagami T."/>
            <person name="Toyoda A."/>
            <person name="Takaki Y."/>
            <person name="Nishi S."/>
            <person name="Hori S."/>
            <person name="Arai W."/>
            <person name="Tsubouchi T."/>
            <person name="Morono Y."/>
            <person name="Uchiyama I."/>
            <person name="Ito T."/>
            <person name="Fujiyama A."/>
            <person name="Inagaki F."/>
            <person name="Takami H."/>
        </authorList>
    </citation>
    <scope>NUCLEOTIDE SEQUENCE</scope>
    <source>
        <strain evidence="6">Expedition CK06-06</strain>
    </source>
</reference>
<proteinExistence type="predicted"/>
<dbReference type="Gene3D" id="1.20.1280.290">
    <property type="match status" value="1"/>
</dbReference>
<evidence type="ECO:0000256" key="5">
    <source>
        <dbReference type="SAM" id="Phobius"/>
    </source>
</evidence>
<evidence type="ECO:0000256" key="3">
    <source>
        <dbReference type="ARBA" id="ARBA00022989"/>
    </source>
</evidence>
<dbReference type="AlphaFoldDB" id="X1TCY8"/>
<feature type="transmembrane region" description="Helical" evidence="5">
    <location>
        <begin position="61"/>
        <end position="78"/>
    </location>
</feature>
<keyword evidence="2 5" id="KW-0812">Transmembrane</keyword>
<dbReference type="GO" id="GO:0016020">
    <property type="term" value="C:membrane"/>
    <property type="evidence" value="ECO:0007669"/>
    <property type="project" value="UniProtKB-SubCell"/>
</dbReference>
<evidence type="ECO:0000256" key="4">
    <source>
        <dbReference type="ARBA" id="ARBA00023136"/>
    </source>
</evidence>
<evidence type="ECO:0008006" key="7">
    <source>
        <dbReference type="Google" id="ProtNLM"/>
    </source>
</evidence>
<accession>X1TCY8</accession>
<dbReference type="InterPro" id="IPR006603">
    <property type="entry name" value="PQ-loop_rpt"/>
</dbReference>
<protein>
    <recommendedName>
        <fullName evidence="7">MtN3 and saliva related transmembrane protein</fullName>
    </recommendedName>
</protein>
<gene>
    <name evidence="6" type="ORF">S12H4_32230</name>
</gene>
<name>X1TCY8_9ZZZZ</name>
<dbReference type="EMBL" id="BARW01018880">
    <property type="protein sequence ID" value="GAI89236.1"/>
    <property type="molecule type" value="Genomic_DNA"/>
</dbReference>